<evidence type="ECO:0000256" key="1">
    <source>
        <dbReference type="ARBA" id="ARBA00004167"/>
    </source>
</evidence>
<dbReference type="AlphaFoldDB" id="A0A0D7BLP6"/>
<evidence type="ECO:0000256" key="2">
    <source>
        <dbReference type="ARBA" id="ARBA00022692"/>
    </source>
</evidence>
<organism evidence="8 9">
    <name type="scientific">Cylindrobasidium torrendii FP15055 ss-10</name>
    <dbReference type="NCBI Taxonomy" id="1314674"/>
    <lineage>
        <taxon>Eukaryota</taxon>
        <taxon>Fungi</taxon>
        <taxon>Dikarya</taxon>
        <taxon>Basidiomycota</taxon>
        <taxon>Agaricomycotina</taxon>
        <taxon>Agaricomycetes</taxon>
        <taxon>Agaricomycetidae</taxon>
        <taxon>Agaricales</taxon>
        <taxon>Marasmiineae</taxon>
        <taxon>Physalacriaceae</taxon>
        <taxon>Cylindrobasidium</taxon>
    </lineage>
</organism>
<accession>A0A0D7BLP6</accession>
<dbReference type="Proteomes" id="UP000054007">
    <property type="component" value="Unassembled WGS sequence"/>
</dbReference>
<sequence length="508" mass="53867">MKFLGYTQAACIAVLAVLPAAAGAAQAPERRQDDDADSSSPFLIFSGIQSLTTCESTTFNWGYTGPNSPLSLTITNVGVVQDDPPSSSSSYSRPQTFGNSARAIPTGLRGIETSRKTIVELITDDVEPDSRNYTWSKVDIPQGWYTLYATMDAYSDFQAQAYDNFFIYNGSDTSCISGAGTSSSASASSAPTSSAPSTTSTPAASSTAIGAATSSKTNTGAIAGGVVGGLAGLAAIIAAFIWFMCSRRRRRRITSGSGRPRHRGGIMGRWGALGSFDSSHSGKKGQFDNTVPEAFFGPGEGPQQHRQQGSLAPMMSEQPQFDPYAEKTAHPTTGFIPVTYSPSRPDFARHGSSTSGSGSSEGYGRPRSTMLQTFPESPRPSTIMEATTPPQSSPGSSRRSSQHLDQVAVPEPIKRTGSNRKAQRKPVPSYIPEPSQESLPTLSMSPSTTPSSQFHAPSPLQGTPRHSGELGGSHNSSVENVHSLMEKRSWPDGRPVHFLVPDMPPPQQ</sequence>
<feature type="compositionally biased region" description="Low complexity" evidence="5">
    <location>
        <begin position="438"/>
        <end position="452"/>
    </location>
</feature>
<feature type="signal peptide" evidence="7">
    <location>
        <begin position="1"/>
        <end position="24"/>
    </location>
</feature>
<dbReference type="PANTHER" id="PTHR15549">
    <property type="entry name" value="PAIRED IMMUNOGLOBULIN-LIKE TYPE 2 RECEPTOR"/>
    <property type="match status" value="1"/>
</dbReference>
<gene>
    <name evidence="8" type="ORF">CYLTODRAFT_487286</name>
</gene>
<feature type="compositionally biased region" description="Low complexity" evidence="5">
    <location>
        <begin position="351"/>
        <end position="363"/>
    </location>
</feature>
<evidence type="ECO:0000256" key="4">
    <source>
        <dbReference type="ARBA" id="ARBA00023136"/>
    </source>
</evidence>
<keyword evidence="7" id="KW-0732">Signal</keyword>
<feature type="region of interest" description="Disordered" evidence="5">
    <location>
        <begin position="324"/>
        <end position="508"/>
    </location>
</feature>
<feature type="chain" id="PRO_5002317524" description="Mid2 domain-containing protein" evidence="7">
    <location>
        <begin position="25"/>
        <end position="508"/>
    </location>
</feature>
<name>A0A0D7BLP6_9AGAR</name>
<evidence type="ECO:0000256" key="6">
    <source>
        <dbReference type="SAM" id="Phobius"/>
    </source>
</evidence>
<dbReference type="GO" id="GO:0016020">
    <property type="term" value="C:membrane"/>
    <property type="evidence" value="ECO:0007669"/>
    <property type="project" value="UniProtKB-SubCell"/>
</dbReference>
<keyword evidence="2 6" id="KW-0812">Transmembrane</keyword>
<reference evidence="8 9" key="1">
    <citation type="journal article" date="2015" name="Fungal Genet. Biol.">
        <title>Evolution of novel wood decay mechanisms in Agaricales revealed by the genome sequences of Fistulina hepatica and Cylindrobasidium torrendii.</title>
        <authorList>
            <person name="Floudas D."/>
            <person name="Held B.W."/>
            <person name="Riley R."/>
            <person name="Nagy L.G."/>
            <person name="Koehler G."/>
            <person name="Ransdell A.S."/>
            <person name="Younus H."/>
            <person name="Chow J."/>
            <person name="Chiniquy J."/>
            <person name="Lipzen A."/>
            <person name="Tritt A."/>
            <person name="Sun H."/>
            <person name="Haridas S."/>
            <person name="LaButti K."/>
            <person name="Ohm R.A."/>
            <person name="Kues U."/>
            <person name="Blanchette R.A."/>
            <person name="Grigoriev I.V."/>
            <person name="Minto R.E."/>
            <person name="Hibbett D.S."/>
        </authorList>
    </citation>
    <scope>NUCLEOTIDE SEQUENCE [LARGE SCALE GENOMIC DNA]</scope>
    <source>
        <strain evidence="8 9">FP15055 ss-10</strain>
    </source>
</reference>
<feature type="region of interest" description="Disordered" evidence="5">
    <location>
        <begin position="179"/>
        <end position="205"/>
    </location>
</feature>
<feature type="transmembrane region" description="Helical" evidence="6">
    <location>
        <begin position="221"/>
        <end position="243"/>
    </location>
</feature>
<evidence type="ECO:0000256" key="3">
    <source>
        <dbReference type="ARBA" id="ARBA00022989"/>
    </source>
</evidence>
<evidence type="ECO:0000256" key="7">
    <source>
        <dbReference type="SAM" id="SignalP"/>
    </source>
</evidence>
<feature type="region of interest" description="Disordered" evidence="5">
    <location>
        <begin position="253"/>
        <end position="311"/>
    </location>
</feature>
<protein>
    <recommendedName>
        <fullName evidence="10">Mid2 domain-containing protein</fullName>
    </recommendedName>
</protein>
<evidence type="ECO:0000313" key="8">
    <source>
        <dbReference type="EMBL" id="KIY71367.1"/>
    </source>
</evidence>
<feature type="compositionally biased region" description="Basic residues" evidence="5">
    <location>
        <begin position="253"/>
        <end position="264"/>
    </location>
</feature>
<dbReference type="STRING" id="1314674.A0A0D7BLP6"/>
<evidence type="ECO:0000313" key="9">
    <source>
        <dbReference type="Proteomes" id="UP000054007"/>
    </source>
</evidence>
<keyword evidence="9" id="KW-1185">Reference proteome</keyword>
<feature type="compositionally biased region" description="Basic and acidic residues" evidence="5">
    <location>
        <begin position="484"/>
        <end position="495"/>
    </location>
</feature>
<dbReference type="InterPro" id="IPR051694">
    <property type="entry name" value="Immunoregulatory_rcpt-like"/>
</dbReference>
<evidence type="ECO:0008006" key="10">
    <source>
        <dbReference type="Google" id="ProtNLM"/>
    </source>
</evidence>
<keyword evidence="4 6" id="KW-0472">Membrane</keyword>
<evidence type="ECO:0000256" key="5">
    <source>
        <dbReference type="SAM" id="MobiDB-lite"/>
    </source>
</evidence>
<feature type="compositionally biased region" description="Low complexity" evidence="5">
    <location>
        <begin position="389"/>
        <end position="399"/>
    </location>
</feature>
<dbReference type="EMBL" id="KN880455">
    <property type="protein sequence ID" value="KIY71367.1"/>
    <property type="molecule type" value="Genomic_DNA"/>
</dbReference>
<dbReference type="PANTHER" id="PTHR15549:SF26">
    <property type="entry name" value="AXIAL BUDDING PATTERN PROTEIN 2-RELATED"/>
    <property type="match status" value="1"/>
</dbReference>
<comment type="subcellular location">
    <subcellularLocation>
        <location evidence="1">Membrane</location>
        <topology evidence="1">Single-pass membrane protein</topology>
    </subcellularLocation>
</comment>
<dbReference type="GO" id="GO:0071944">
    <property type="term" value="C:cell periphery"/>
    <property type="evidence" value="ECO:0007669"/>
    <property type="project" value="UniProtKB-ARBA"/>
</dbReference>
<dbReference type="OrthoDB" id="3266934at2759"/>
<proteinExistence type="predicted"/>
<keyword evidence="3 6" id="KW-1133">Transmembrane helix</keyword>